<organism evidence="1">
    <name type="scientific">marine sediment metagenome</name>
    <dbReference type="NCBI Taxonomy" id="412755"/>
    <lineage>
        <taxon>unclassified sequences</taxon>
        <taxon>metagenomes</taxon>
        <taxon>ecological metagenomes</taxon>
    </lineage>
</organism>
<dbReference type="InterPro" id="IPR012341">
    <property type="entry name" value="6hp_glycosidase-like_sf"/>
</dbReference>
<accession>A0A0F8XHR8</accession>
<protein>
    <submittedName>
        <fullName evidence="1">Uncharacterized protein</fullName>
    </submittedName>
</protein>
<sequence>QIYKITQNSTYLSIIKKIGNYLKDISIKTSNGTVWPKSENNPWNWTGMRYGNAGIIPFLISLNQMDNDISFYDLTSEAADYLVNIQKSNISEYAWWLTAGDTGFITTDYYYGTTGIVSSLLDAYTLTKNDLYLNTAIKGVHWLDSLIEFTDDHFSSGFIPWAVTNDDYYNSIKYTGILSGQAGIGKVFLKLYNLTKNEKWFDNAEILGNWLRNQDINDTGLFPYPGSPYLTNRGENAKNLLGLSVGSIGIADFFLDLFEYDNNDLWLYEVIRITNRISESLESTEYGYLMPFELYQFREKEYYTGYFYGLSGFVKYLSRLIELFNIPDHLKILDNLITSFQDLTGKFTGIIPTKLDEDYILTNGENGLASIMLGLS</sequence>
<dbReference type="Pfam" id="PF05147">
    <property type="entry name" value="LANC_like"/>
    <property type="match status" value="1"/>
</dbReference>
<dbReference type="EMBL" id="LAZR01059131">
    <property type="protein sequence ID" value="KKK68448.1"/>
    <property type="molecule type" value="Genomic_DNA"/>
</dbReference>
<dbReference type="SUPFAM" id="SSF158745">
    <property type="entry name" value="LanC-like"/>
    <property type="match status" value="2"/>
</dbReference>
<comment type="caution">
    <text evidence="1">The sequence shown here is derived from an EMBL/GenBank/DDBJ whole genome shotgun (WGS) entry which is preliminary data.</text>
</comment>
<feature type="non-terminal residue" evidence="1">
    <location>
        <position position="1"/>
    </location>
</feature>
<dbReference type="Gene3D" id="1.50.10.10">
    <property type="match status" value="2"/>
</dbReference>
<name>A0A0F8XHR8_9ZZZZ</name>
<dbReference type="GO" id="GO:0031179">
    <property type="term" value="P:peptide modification"/>
    <property type="evidence" value="ECO:0007669"/>
    <property type="project" value="InterPro"/>
</dbReference>
<dbReference type="AlphaFoldDB" id="A0A0F8XHR8"/>
<proteinExistence type="predicted"/>
<evidence type="ECO:0000313" key="1">
    <source>
        <dbReference type="EMBL" id="KKK68448.1"/>
    </source>
</evidence>
<feature type="non-terminal residue" evidence="1">
    <location>
        <position position="376"/>
    </location>
</feature>
<reference evidence="1" key="1">
    <citation type="journal article" date="2015" name="Nature">
        <title>Complex archaea that bridge the gap between prokaryotes and eukaryotes.</title>
        <authorList>
            <person name="Spang A."/>
            <person name="Saw J.H."/>
            <person name="Jorgensen S.L."/>
            <person name="Zaremba-Niedzwiedzka K."/>
            <person name="Martijn J."/>
            <person name="Lind A.E."/>
            <person name="van Eijk R."/>
            <person name="Schleper C."/>
            <person name="Guy L."/>
            <person name="Ettema T.J."/>
        </authorList>
    </citation>
    <scope>NUCLEOTIDE SEQUENCE</scope>
</reference>
<dbReference type="InterPro" id="IPR007822">
    <property type="entry name" value="LANC-like"/>
</dbReference>
<gene>
    <name evidence="1" type="ORF">LCGC14_2943950</name>
</gene>
<dbReference type="GO" id="GO:0005975">
    <property type="term" value="P:carbohydrate metabolic process"/>
    <property type="evidence" value="ECO:0007669"/>
    <property type="project" value="InterPro"/>
</dbReference>